<reference evidence="2" key="2">
    <citation type="journal article" date="2023" name="IMA Fungus">
        <title>Comparative genomic study of the Penicillium genus elucidates a diverse pangenome and 15 lateral gene transfer events.</title>
        <authorList>
            <person name="Petersen C."/>
            <person name="Sorensen T."/>
            <person name="Nielsen M.R."/>
            <person name="Sondergaard T.E."/>
            <person name="Sorensen J.L."/>
            <person name="Fitzpatrick D.A."/>
            <person name="Frisvad J.C."/>
            <person name="Nielsen K.L."/>
        </authorList>
    </citation>
    <scope>NUCLEOTIDE SEQUENCE</scope>
    <source>
        <strain evidence="2">IBT 22155</strain>
    </source>
</reference>
<dbReference type="AlphaFoldDB" id="A0A9W9GHU9"/>
<name>A0A9W9GHU9_9EURO</name>
<reference evidence="2" key="1">
    <citation type="submission" date="2022-11" db="EMBL/GenBank/DDBJ databases">
        <authorList>
            <person name="Petersen C."/>
        </authorList>
    </citation>
    <scope>NUCLEOTIDE SEQUENCE</scope>
    <source>
        <strain evidence="2">IBT 22155</strain>
    </source>
</reference>
<keyword evidence="3" id="KW-1185">Reference proteome</keyword>
<sequence>MELPFRPAGPCYAGVLPRLMDPSDSHAARINPEPPGEVGVHPHGHIAAARQLRHSHTCEGIHPYYGTFKPRWDQMLDLIHQYDHEIGLFMSTPPAQGLGQSLLQYKLSIHERLLSEVNKVIALDPSVTPAHVCYELRVYHTTERGKVLAALDELQYERGGPFAEPAIQNAIRIEVPRERKEYSRSGGNIGLGGRNRSVAIVNPATGRPIQILNQPTGHIANNGNVPIGRNGPLTDATSRLPSLAGVDGSYGWSDDDITSWILSIGPAEEDCPAQMEGWKDLSQTIWKSVHTVWMAQSLRMVQVGMNVCLRILIYQAKRWRPVTVRQTLRVMKKWSNGNGSLMIQPPSTLLSTIQVFKRMRTVRTVHARPSKRLEATPSVDTSPLGPNYDQGTIQQNDTGRIFRLDDEGGSYEMRRMFGDDSLSADQDLDCQQNIQPDYTGSTALPGSADDSSNNSETPLIPREGTRRLTPQANICPRPALHDNVLGASGLRMITASLEARRCQGRYLRPDTPHPRGRESLSPHVNSNVEMDLANFFGFHSPDSQQGSGPTRGFSTFMKSNAQHTAVAVVNTRMINAAGHPHWC</sequence>
<dbReference type="OrthoDB" id="5401902at2759"/>
<comment type="caution">
    <text evidence="2">The sequence shown here is derived from an EMBL/GenBank/DDBJ whole genome shotgun (WGS) entry which is preliminary data.</text>
</comment>
<evidence type="ECO:0000313" key="3">
    <source>
        <dbReference type="Proteomes" id="UP001149079"/>
    </source>
</evidence>
<evidence type="ECO:0000313" key="2">
    <source>
        <dbReference type="EMBL" id="KAJ5120521.1"/>
    </source>
</evidence>
<evidence type="ECO:0000256" key="1">
    <source>
        <dbReference type="SAM" id="MobiDB-lite"/>
    </source>
</evidence>
<feature type="compositionally biased region" description="Polar residues" evidence="1">
    <location>
        <begin position="432"/>
        <end position="457"/>
    </location>
</feature>
<dbReference type="RefSeq" id="XP_056517025.1">
    <property type="nucleotide sequence ID" value="XM_056670652.1"/>
</dbReference>
<protein>
    <submittedName>
        <fullName evidence="2">Uncharacterized protein</fullName>
    </submittedName>
</protein>
<gene>
    <name evidence="2" type="ORF">N7515_009909</name>
</gene>
<dbReference type="EMBL" id="JAPQKL010000008">
    <property type="protein sequence ID" value="KAJ5120521.1"/>
    <property type="molecule type" value="Genomic_DNA"/>
</dbReference>
<feature type="region of interest" description="Disordered" evidence="1">
    <location>
        <begin position="432"/>
        <end position="474"/>
    </location>
</feature>
<proteinExistence type="predicted"/>
<accession>A0A9W9GHU9</accession>
<dbReference type="GeneID" id="81409823"/>
<dbReference type="Proteomes" id="UP001149079">
    <property type="component" value="Unassembled WGS sequence"/>
</dbReference>
<organism evidence="2 3">
    <name type="scientific">Penicillium bovifimosum</name>
    <dbReference type="NCBI Taxonomy" id="126998"/>
    <lineage>
        <taxon>Eukaryota</taxon>
        <taxon>Fungi</taxon>
        <taxon>Dikarya</taxon>
        <taxon>Ascomycota</taxon>
        <taxon>Pezizomycotina</taxon>
        <taxon>Eurotiomycetes</taxon>
        <taxon>Eurotiomycetidae</taxon>
        <taxon>Eurotiales</taxon>
        <taxon>Aspergillaceae</taxon>
        <taxon>Penicillium</taxon>
    </lineage>
</organism>
<feature type="region of interest" description="Disordered" evidence="1">
    <location>
        <begin position="369"/>
        <end position="393"/>
    </location>
</feature>